<proteinExistence type="predicted"/>
<gene>
    <name evidence="1" type="ORF">BPAE_0382g00040</name>
</gene>
<evidence type="ECO:0000313" key="1">
    <source>
        <dbReference type="EMBL" id="TGO18459.1"/>
    </source>
</evidence>
<accession>A0A4Z1F4J8</accession>
<dbReference type="AlphaFoldDB" id="A0A4Z1F4J8"/>
<reference evidence="1 2" key="1">
    <citation type="submission" date="2017-12" db="EMBL/GenBank/DDBJ databases">
        <title>Comparative genomics of Botrytis spp.</title>
        <authorList>
            <person name="Valero-Jimenez C.A."/>
            <person name="Tapia P."/>
            <person name="Veloso J."/>
            <person name="Silva-Moreno E."/>
            <person name="Staats M."/>
            <person name="Valdes J.H."/>
            <person name="Van Kan J.A.L."/>
        </authorList>
    </citation>
    <scope>NUCLEOTIDE SEQUENCE [LARGE SCALE GENOMIC DNA]</scope>
    <source>
        <strain evidence="1 2">Bp0003</strain>
    </source>
</reference>
<dbReference type="EMBL" id="PQXI01000380">
    <property type="protein sequence ID" value="TGO18459.1"/>
    <property type="molecule type" value="Genomic_DNA"/>
</dbReference>
<organism evidence="1 2">
    <name type="scientific">Botrytis paeoniae</name>
    <dbReference type="NCBI Taxonomy" id="278948"/>
    <lineage>
        <taxon>Eukaryota</taxon>
        <taxon>Fungi</taxon>
        <taxon>Dikarya</taxon>
        <taxon>Ascomycota</taxon>
        <taxon>Pezizomycotina</taxon>
        <taxon>Leotiomycetes</taxon>
        <taxon>Helotiales</taxon>
        <taxon>Sclerotiniaceae</taxon>
        <taxon>Botrytis</taxon>
    </lineage>
</organism>
<comment type="caution">
    <text evidence="1">The sequence shown here is derived from an EMBL/GenBank/DDBJ whole genome shotgun (WGS) entry which is preliminary data.</text>
</comment>
<keyword evidence="2" id="KW-1185">Reference proteome</keyword>
<sequence>MKIRVESAWASEKWGYAPLQNYSVLAVKMYYHARRIGFAAMKNALLIESHVISFKITYKDHAYRPDKCWEVDGRGVVFERDS</sequence>
<name>A0A4Z1F4J8_9HELO</name>
<dbReference type="Proteomes" id="UP000297910">
    <property type="component" value="Unassembled WGS sequence"/>
</dbReference>
<protein>
    <submittedName>
        <fullName evidence="1">Uncharacterized protein</fullName>
    </submittedName>
</protein>
<evidence type="ECO:0000313" key="2">
    <source>
        <dbReference type="Proteomes" id="UP000297910"/>
    </source>
</evidence>